<name>A0A9K3CZW0_9EUKA</name>
<dbReference type="AlphaFoldDB" id="A0A9K3CZW0"/>
<evidence type="ECO:0000313" key="2">
    <source>
        <dbReference type="Proteomes" id="UP000265618"/>
    </source>
</evidence>
<sequence length="342" mass="37914">MPNGTSLGVGMMVKADDARGRPATGETAGERTDWLSEWKGVAGVATITKHTAECKVLMTGKTPKVTAISSLTSVLDAAPDYLKEVDALKRSLATNTVDKTAPVRLLSAWLDLARHTSTVASYILMFSDLVTDTVNVQPSVMCDTLDWVKRASRAYRRLDTISTVSIPANTRGLTREERTRYPQALRYNDAVCEFYSTMGQLGDRAASRGIANLGRDLSLVAAHRDWALSRQISVLDTINLLYKCTLSLRTLRTEISSRDNVGSTVGYMWDQPWINVRSPGDTSKEYRQEERVLSALLSLVFIDHHQYRKGFLLSPKEAFKRIKESRHPAAVRAMTAMRGGRG</sequence>
<protein>
    <submittedName>
        <fullName evidence="1">Uncharacterized protein</fullName>
    </submittedName>
</protein>
<comment type="caution">
    <text evidence="1">The sequence shown here is derived from an EMBL/GenBank/DDBJ whole genome shotgun (WGS) entry which is preliminary data.</text>
</comment>
<organism evidence="1 2">
    <name type="scientific">Kipferlia bialata</name>
    <dbReference type="NCBI Taxonomy" id="797122"/>
    <lineage>
        <taxon>Eukaryota</taxon>
        <taxon>Metamonada</taxon>
        <taxon>Carpediemonas-like organisms</taxon>
        <taxon>Kipferlia</taxon>
    </lineage>
</organism>
<gene>
    <name evidence="1" type="ORF">KIPB_007888</name>
</gene>
<evidence type="ECO:0000313" key="1">
    <source>
        <dbReference type="EMBL" id="GIQ86102.1"/>
    </source>
</evidence>
<dbReference type="Proteomes" id="UP000265618">
    <property type="component" value="Unassembled WGS sequence"/>
</dbReference>
<dbReference type="EMBL" id="BDIP01002316">
    <property type="protein sequence ID" value="GIQ86102.1"/>
    <property type="molecule type" value="Genomic_DNA"/>
</dbReference>
<accession>A0A9K3CZW0</accession>
<reference evidence="1 2" key="1">
    <citation type="journal article" date="2018" name="PLoS ONE">
        <title>The draft genome of Kipferlia bialata reveals reductive genome evolution in fornicate parasites.</title>
        <authorList>
            <person name="Tanifuji G."/>
            <person name="Takabayashi S."/>
            <person name="Kume K."/>
            <person name="Takagi M."/>
            <person name="Nakayama T."/>
            <person name="Kamikawa R."/>
            <person name="Inagaki Y."/>
            <person name="Hashimoto T."/>
        </authorList>
    </citation>
    <scope>NUCLEOTIDE SEQUENCE [LARGE SCALE GENOMIC DNA]</scope>
    <source>
        <strain evidence="1">NY0173</strain>
    </source>
</reference>
<proteinExistence type="predicted"/>
<keyword evidence="2" id="KW-1185">Reference proteome</keyword>